<dbReference type="GO" id="GO:0005975">
    <property type="term" value="P:carbohydrate metabolic process"/>
    <property type="evidence" value="ECO:0007669"/>
    <property type="project" value="InterPro"/>
</dbReference>
<name>A0A7T6Z236_9BACI</name>
<dbReference type="EMBL" id="CP054705">
    <property type="protein sequence ID" value="QQK75550.1"/>
    <property type="molecule type" value="Genomic_DNA"/>
</dbReference>
<dbReference type="PROSITE" id="PS51677">
    <property type="entry name" value="NODB"/>
    <property type="match status" value="1"/>
</dbReference>
<sequence>MGRGTRKKRGMLLVLALLLFMMTGQSAYGEGVYDWNFKPEKNNQPPTTEPHYIKLLDRYDGYFIGDTDNKNIYLTFDSGYENGCTDVILDVLKEKNVPAAFFVTGYYFEREEDLIKRMDDEGHIVGNHSWNHPSFPDLNDKEVISELSKVEEAFKTLTGKEMNYLRPPRGTFNERTMKIAKDEGYHHIFWSFAYVDWNPGAQKGKAYAYDKIMDRVHPGAVLLLHSVSKDNAAALGDVIDELKVEGYQFKSLDHLTGRQFPPFDQ</sequence>
<dbReference type="CDD" id="cd10948">
    <property type="entry name" value="CE4_BsPdaA_like"/>
    <property type="match status" value="1"/>
</dbReference>
<dbReference type="RefSeq" id="WP_200128187.1">
    <property type="nucleotide sequence ID" value="NZ_CP054705.1"/>
</dbReference>
<dbReference type="Proteomes" id="UP000595823">
    <property type="component" value="Chromosome"/>
</dbReference>
<evidence type="ECO:0000259" key="2">
    <source>
        <dbReference type="PROSITE" id="PS51677"/>
    </source>
</evidence>
<dbReference type="InterPro" id="IPR014235">
    <property type="entry name" value="Spore_PdaA"/>
</dbReference>
<dbReference type="AlphaFoldDB" id="A0A7T6Z236"/>
<dbReference type="InterPro" id="IPR050248">
    <property type="entry name" value="Polysacc_deacetylase_ArnD"/>
</dbReference>
<keyword evidence="4" id="KW-1185">Reference proteome</keyword>
<evidence type="ECO:0000256" key="1">
    <source>
        <dbReference type="SAM" id="SignalP"/>
    </source>
</evidence>
<reference evidence="3 4" key="1">
    <citation type="submission" date="2020-06" db="EMBL/GenBank/DDBJ databases">
        <title>Genomic analysis of Salicibibacter sp. NKC5-3.</title>
        <authorList>
            <person name="Oh Y.J."/>
        </authorList>
    </citation>
    <scope>NUCLEOTIDE SEQUENCE [LARGE SCALE GENOMIC DNA]</scope>
    <source>
        <strain evidence="3 4">NKC5-3</strain>
    </source>
</reference>
<feature type="signal peptide" evidence="1">
    <location>
        <begin position="1"/>
        <end position="27"/>
    </location>
</feature>
<organism evidence="3 4">
    <name type="scientific">Salicibibacter cibarius</name>
    <dbReference type="NCBI Taxonomy" id="2743000"/>
    <lineage>
        <taxon>Bacteria</taxon>
        <taxon>Bacillati</taxon>
        <taxon>Bacillota</taxon>
        <taxon>Bacilli</taxon>
        <taxon>Bacillales</taxon>
        <taxon>Bacillaceae</taxon>
        <taxon>Salicibibacter</taxon>
    </lineage>
</organism>
<dbReference type="SUPFAM" id="SSF88713">
    <property type="entry name" value="Glycoside hydrolase/deacetylase"/>
    <property type="match status" value="1"/>
</dbReference>
<dbReference type="Pfam" id="PF01522">
    <property type="entry name" value="Polysacc_deac_1"/>
    <property type="match status" value="1"/>
</dbReference>
<feature type="domain" description="NodB homology" evidence="2">
    <location>
        <begin position="70"/>
        <end position="250"/>
    </location>
</feature>
<gene>
    <name evidence="3" type="primary">pdaA</name>
    <name evidence="3" type="ORF">HUG15_08115</name>
</gene>
<dbReference type="KEGG" id="scia:HUG15_08115"/>
<evidence type="ECO:0000313" key="3">
    <source>
        <dbReference type="EMBL" id="QQK75550.1"/>
    </source>
</evidence>
<keyword evidence="1" id="KW-0732">Signal</keyword>
<dbReference type="NCBIfam" id="TIGR02884">
    <property type="entry name" value="spore_pdaA"/>
    <property type="match status" value="1"/>
</dbReference>
<dbReference type="InterPro" id="IPR011330">
    <property type="entry name" value="Glyco_hydro/deAcase_b/a-brl"/>
</dbReference>
<proteinExistence type="predicted"/>
<dbReference type="GO" id="GO:0016810">
    <property type="term" value="F:hydrolase activity, acting on carbon-nitrogen (but not peptide) bonds"/>
    <property type="evidence" value="ECO:0007669"/>
    <property type="project" value="InterPro"/>
</dbReference>
<evidence type="ECO:0000313" key="4">
    <source>
        <dbReference type="Proteomes" id="UP000595823"/>
    </source>
</evidence>
<accession>A0A7T6Z236</accession>
<dbReference type="GO" id="GO:0016020">
    <property type="term" value="C:membrane"/>
    <property type="evidence" value="ECO:0007669"/>
    <property type="project" value="TreeGrafter"/>
</dbReference>
<dbReference type="InterPro" id="IPR002509">
    <property type="entry name" value="NODB_dom"/>
</dbReference>
<dbReference type="PANTHER" id="PTHR10587:SF78">
    <property type="entry name" value="PEPTIDOGLYCAN-N-ACETYLMURAMIC ACID DEACETYLASE PDAA"/>
    <property type="match status" value="1"/>
</dbReference>
<dbReference type="Gene3D" id="3.20.20.370">
    <property type="entry name" value="Glycoside hydrolase/deacetylase"/>
    <property type="match status" value="1"/>
</dbReference>
<protein>
    <submittedName>
        <fullName evidence="3">Delta-lactam-biosynthetic de-N-acetylase</fullName>
    </submittedName>
</protein>
<feature type="chain" id="PRO_5032964858" evidence="1">
    <location>
        <begin position="28"/>
        <end position="265"/>
    </location>
</feature>
<dbReference type="PANTHER" id="PTHR10587">
    <property type="entry name" value="GLYCOSYL TRANSFERASE-RELATED"/>
    <property type="match status" value="1"/>
</dbReference>